<keyword evidence="2" id="KW-1185">Reference proteome</keyword>
<sequence length="619" mass="70994">MTFQKNNDYNELFYKIWRNVYLNRIIYQYIPSLDIVLNTASFSVLESQIESNGLKNVNLDLKGNGPLGDRHMMWEIPKCVTKLSLKSFSTHALQNIILPNSVTQLDLTSDILWKGFIPVSCRALRLSTRQILSADCIPKSITRLDLQYCPKNLVIPSSVVHLKIMGCDLEANVAGFLPNSIKQLFLGFKPANGFIPNSVENLLFLDFLMSEIDFVIPLSVKNVMFSFLDAPLDGMNHFLHNELKELTISTRYQDKLPFLPSGLTKLNFTNTPTFSIDKPFPVNLKTLILSEVNNQIKVGTLPMNLEELSIDFNFDLTRQNNILVQSQQERCPLMAGSIPRTVKNLSLKCKYLEFKDDIIPRDVEILSLSTMGEFKKGCIPSKVSHLCLRNFWKESHHSLLMDTISKENQCIIPTSVTVLIIGLDRYFIRNETIPQSVTHLKITTPLYQTLETNCISKLPLRKLILDNGIRPPACLQFPLQLTHLSFCLESDMEALFLPCTITHLHIKFLSQSTHQPIPESVIYLRVEHSNTQSMVLNPIPHSIQYLDFTQYYCDLSKISKEYFSSNIKHIRFNNNVDTRLLELLPSPLRSIIIKNNSNQKDYNSIYINTQFEVFDKCWC</sequence>
<name>A0A8J4Q5X1_9MYCE</name>
<dbReference type="EMBL" id="AJWJ01000142">
    <property type="protein sequence ID" value="KAF2074531.1"/>
    <property type="molecule type" value="Genomic_DNA"/>
</dbReference>
<evidence type="ECO:0008006" key="3">
    <source>
        <dbReference type="Google" id="ProtNLM"/>
    </source>
</evidence>
<dbReference type="Proteomes" id="UP000695562">
    <property type="component" value="Unassembled WGS sequence"/>
</dbReference>
<dbReference type="PANTHER" id="PTHR32134">
    <property type="entry name" value="FNIP REPEAT-CONTAINING PROTEIN"/>
    <property type="match status" value="1"/>
</dbReference>
<proteinExistence type="predicted"/>
<organism evidence="1 2">
    <name type="scientific">Polysphondylium violaceum</name>
    <dbReference type="NCBI Taxonomy" id="133409"/>
    <lineage>
        <taxon>Eukaryota</taxon>
        <taxon>Amoebozoa</taxon>
        <taxon>Evosea</taxon>
        <taxon>Eumycetozoa</taxon>
        <taxon>Dictyostelia</taxon>
        <taxon>Dictyosteliales</taxon>
        <taxon>Dictyosteliaceae</taxon>
        <taxon>Polysphondylium</taxon>
    </lineage>
</organism>
<evidence type="ECO:0000313" key="1">
    <source>
        <dbReference type="EMBL" id="KAF2074531.1"/>
    </source>
</evidence>
<gene>
    <name evidence="1" type="ORF">CYY_004158</name>
</gene>
<dbReference type="PANTHER" id="PTHR32134:SF92">
    <property type="entry name" value="FNIP REPEAT-CONTAINING PROTEIN"/>
    <property type="match status" value="1"/>
</dbReference>
<comment type="caution">
    <text evidence="1">The sequence shown here is derived from an EMBL/GenBank/DDBJ whole genome shotgun (WGS) entry which is preliminary data.</text>
</comment>
<evidence type="ECO:0000313" key="2">
    <source>
        <dbReference type="Proteomes" id="UP000695562"/>
    </source>
</evidence>
<dbReference type="OrthoDB" id="676979at2759"/>
<reference evidence="1" key="1">
    <citation type="submission" date="2020-01" db="EMBL/GenBank/DDBJ databases">
        <title>Development of genomics and gene disruption for Polysphondylium violaceum indicates a role for the polyketide synthase stlB in stalk morphogenesis.</title>
        <authorList>
            <person name="Narita B."/>
            <person name="Kawabe Y."/>
            <person name="Kin K."/>
            <person name="Saito T."/>
            <person name="Gibbs R."/>
            <person name="Kuspa A."/>
            <person name="Muzny D."/>
            <person name="Queller D."/>
            <person name="Richards S."/>
            <person name="Strassman J."/>
            <person name="Sucgang R."/>
            <person name="Worley K."/>
            <person name="Schaap P."/>
        </authorList>
    </citation>
    <scope>NUCLEOTIDE SEQUENCE</scope>
    <source>
        <strain evidence="1">QSvi11</strain>
    </source>
</reference>
<dbReference type="AlphaFoldDB" id="A0A8J4Q5X1"/>
<accession>A0A8J4Q5X1</accession>
<dbReference type="InterPro" id="IPR051251">
    <property type="entry name" value="STK_FNIP-Repeat"/>
</dbReference>
<protein>
    <recommendedName>
        <fullName evidence="3">FNIP repeat-containing protein</fullName>
    </recommendedName>
</protein>